<dbReference type="NCBIfam" id="TIGR04409">
    <property type="entry name" value="LptC_YrbK"/>
    <property type="match status" value="1"/>
</dbReference>
<keyword evidence="2" id="KW-0997">Cell inner membrane</keyword>
<dbReference type="Proteomes" id="UP000604481">
    <property type="component" value="Unassembled WGS sequence"/>
</dbReference>
<sequence length="199" mass="21621">MRDRIVNLLPLLLASVLAGLVYLLNQFSVVTLNAKKSSPELVDMRASSVTLVRLDASGLAVSRLQASTAEHVPLDEVMYFDAPRLVQTKPGEPQLTVEGVRARTIRKGDEAWFYGNVVLTRAASGTAAELVVRGSEIWVDQVKQLARSGQFVTADQGPHHLESVGFVADHRQQTLDLLSKVKMTYVPTARAALGGNTSQ</sequence>
<dbReference type="GO" id="GO:0017089">
    <property type="term" value="F:glycolipid transfer activity"/>
    <property type="evidence" value="ECO:0007669"/>
    <property type="project" value="TreeGrafter"/>
</dbReference>
<dbReference type="AlphaFoldDB" id="A0A8J7G377"/>
<comment type="caution">
    <text evidence="6">The sequence shown here is derived from an EMBL/GenBank/DDBJ whole genome shotgun (WGS) entry which is preliminary data.</text>
</comment>
<keyword evidence="4" id="KW-1133">Transmembrane helix</keyword>
<dbReference type="GO" id="GO:0005886">
    <property type="term" value="C:plasma membrane"/>
    <property type="evidence" value="ECO:0007669"/>
    <property type="project" value="InterPro"/>
</dbReference>
<name>A0A8J7G377_9NEIS</name>
<proteinExistence type="predicted"/>
<keyword evidence="3" id="KW-0812">Transmembrane</keyword>
<organism evidence="6 7">
    <name type="scientific">Chitinilyticum piscinae</name>
    <dbReference type="NCBI Taxonomy" id="2866724"/>
    <lineage>
        <taxon>Bacteria</taxon>
        <taxon>Pseudomonadati</taxon>
        <taxon>Pseudomonadota</taxon>
        <taxon>Betaproteobacteria</taxon>
        <taxon>Neisseriales</taxon>
        <taxon>Chitinibacteraceae</taxon>
        <taxon>Chitinilyticum</taxon>
    </lineage>
</organism>
<accession>A0A8J7G377</accession>
<dbReference type="PANTHER" id="PTHR37481:SF1">
    <property type="entry name" value="LIPOPOLYSACCHARIDE EXPORT SYSTEM PROTEIN LPTC"/>
    <property type="match status" value="1"/>
</dbReference>
<dbReference type="Gene3D" id="2.60.450.10">
    <property type="entry name" value="Lipopolysaccharide (LPS) transport protein A like domain"/>
    <property type="match status" value="1"/>
</dbReference>
<evidence type="ECO:0000256" key="4">
    <source>
        <dbReference type="ARBA" id="ARBA00022989"/>
    </source>
</evidence>
<dbReference type="EMBL" id="JADFUA010000010">
    <property type="protein sequence ID" value="MBE9610538.1"/>
    <property type="molecule type" value="Genomic_DNA"/>
</dbReference>
<keyword evidence="5" id="KW-0472">Membrane</keyword>
<evidence type="ECO:0000256" key="5">
    <source>
        <dbReference type="ARBA" id="ARBA00023136"/>
    </source>
</evidence>
<dbReference type="PANTHER" id="PTHR37481">
    <property type="entry name" value="LIPOPOLYSACCHARIDE EXPORT SYSTEM PROTEIN LPTC"/>
    <property type="match status" value="1"/>
</dbReference>
<evidence type="ECO:0000256" key="3">
    <source>
        <dbReference type="ARBA" id="ARBA00022692"/>
    </source>
</evidence>
<reference evidence="6 7" key="1">
    <citation type="submission" date="2020-10" db="EMBL/GenBank/DDBJ databases">
        <title>The genome sequence of Chitinilyticum litopenaei 4Y14.</title>
        <authorList>
            <person name="Liu Y."/>
        </authorList>
    </citation>
    <scope>NUCLEOTIDE SEQUENCE [LARGE SCALE GENOMIC DNA]</scope>
    <source>
        <strain evidence="6 7">4Y14</strain>
    </source>
</reference>
<dbReference type="Pfam" id="PF06835">
    <property type="entry name" value="LptC"/>
    <property type="match status" value="1"/>
</dbReference>
<dbReference type="InterPro" id="IPR010664">
    <property type="entry name" value="LipoPS_assembly_LptC-rel"/>
</dbReference>
<dbReference type="GO" id="GO:0015221">
    <property type="term" value="F:lipopolysaccharide transmembrane transporter activity"/>
    <property type="evidence" value="ECO:0007669"/>
    <property type="project" value="InterPro"/>
</dbReference>
<evidence type="ECO:0000313" key="7">
    <source>
        <dbReference type="Proteomes" id="UP000604481"/>
    </source>
</evidence>
<dbReference type="GO" id="GO:0030288">
    <property type="term" value="C:outer membrane-bounded periplasmic space"/>
    <property type="evidence" value="ECO:0007669"/>
    <property type="project" value="TreeGrafter"/>
</dbReference>
<evidence type="ECO:0000256" key="1">
    <source>
        <dbReference type="ARBA" id="ARBA00022475"/>
    </source>
</evidence>
<evidence type="ECO:0000256" key="2">
    <source>
        <dbReference type="ARBA" id="ARBA00022519"/>
    </source>
</evidence>
<dbReference type="InterPro" id="IPR052363">
    <property type="entry name" value="LPS_export_LptC"/>
</dbReference>
<keyword evidence="1" id="KW-1003">Cell membrane</keyword>
<evidence type="ECO:0000313" key="6">
    <source>
        <dbReference type="EMBL" id="MBE9610538.1"/>
    </source>
</evidence>
<keyword evidence="7" id="KW-1185">Reference proteome</keyword>
<protein>
    <submittedName>
        <fullName evidence="6">LPS export ABC transporter periplasmic protein LptC</fullName>
    </submittedName>
</protein>
<dbReference type="InterPro" id="IPR026265">
    <property type="entry name" value="LptC"/>
</dbReference>
<dbReference type="RefSeq" id="WP_194117083.1">
    <property type="nucleotide sequence ID" value="NZ_JADFUA010000010.1"/>
</dbReference>
<gene>
    <name evidence="6" type="primary">lptC</name>
    <name evidence="6" type="ORF">INR99_14445</name>
</gene>